<dbReference type="RefSeq" id="WP_168511364.1">
    <property type="nucleotide sequence ID" value="NZ_JAAXLS010000002.1"/>
</dbReference>
<name>A0ABX1J0P5_9PSEU</name>
<dbReference type="Proteomes" id="UP000715441">
    <property type="component" value="Unassembled WGS sequence"/>
</dbReference>
<evidence type="ECO:0000256" key="1">
    <source>
        <dbReference type="ARBA" id="ARBA00006484"/>
    </source>
</evidence>
<proteinExistence type="inferred from homology"/>
<accession>A0ABX1J0P5</accession>
<dbReference type="PRINTS" id="PR00080">
    <property type="entry name" value="SDRFAMILY"/>
</dbReference>
<gene>
    <name evidence="3" type="ORF">HFP15_03455</name>
</gene>
<dbReference type="PANTHER" id="PTHR24321">
    <property type="entry name" value="DEHYDROGENASES, SHORT CHAIN"/>
    <property type="match status" value="1"/>
</dbReference>
<keyword evidence="4" id="KW-1185">Reference proteome</keyword>
<dbReference type="SUPFAM" id="SSF51735">
    <property type="entry name" value="NAD(P)-binding Rossmann-fold domains"/>
    <property type="match status" value="1"/>
</dbReference>
<comment type="caution">
    <text evidence="3">The sequence shown here is derived from an EMBL/GenBank/DDBJ whole genome shotgun (WGS) entry which is preliminary data.</text>
</comment>
<evidence type="ECO:0000256" key="2">
    <source>
        <dbReference type="ARBA" id="ARBA00023002"/>
    </source>
</evidence>
<dbReference type="PRINTS" id="PR00081">
    <property type="entry name" value="GDHRDH"/>
</dbReference>
<sequence length="244" mass="26047">MRRLDGKVAIITGGAQGQGAAHARRMLTEGAAVVISDINNELGHQTAREIGGKITFVQQDVTEAADWATVIKAAEEAFGRVDILVNNAAIDLQKSLEDMTEDEYRRVIEVNQNSVFLGMKAAIEPMKRAGGGSIVNISSIVGMHAVSSLRFAYAAAKFALRGMTKVASIELAQYGIRVNTVHPGFVDTPMLASATHTERLKSVPLGRAANVDEISQLVAFLASDESSYITGTEHLVDGGLSHGW</sequence>
<dbReference type="EMBL" id="JAAXLS010000002">
    <property type="protein sequence ID" value="NKQ51935.1"/>
    <property type="molecule type" value="Genomic_DNA"/>
</dbReference>
<protein>
    <submittedName>
        <fullName evidence="3">Glucose 1-dehydrogenase</fullName>
        <ecNumber evidence="3">1.1.1.47</ecNumber>
    </submittedName>
</protein>
<dbReference type="PANTHER" id="PTHR24321:SF8">
    <property type="entry name" value="ESTRADIOL 17-BETA-DEHYDROGENASE 8-RELATED"/>
    <property type="match status" value="1"/>
</dbReference>
<comment type="similarity">
    <text evidence="1">Belongs to the short-chain dehydrogenases/reductases (SDR) family.</text>
</comment>
<dbReference type="InterPro" id="IPR002347">
    <property type="entry name" value="SDR_fam"/>
</dbReference>
<keyword evidence="2 3" id="KW-0560">Oxidoreductase</keyword>
<dbReference type="Pfam" id="PF13561">
    <property type="entry name" value="adh_short_C2"/>
    <property type="match status" value="1"/>
</dbReference>
<organism evidence="3 4">
    <name type="scientific">Amycolatopsis acididurans</name>
    <dbReference type="NCBI Taxonomy" id="2724524"/>
    <lineage>
        <taxon>Bacteria</taxon>
        <taxon>Bacillati</taxon>
        <taxon>Actinomycetota</taxon>
        <taxon>Actinomycetes</taxon>
        <taxon>Pseudonocardiales</taxon>
        <taxon>Pseudonocardiaceae</taxon>
        <taxon>Amycolatopsis</taxon>
    </lineage>
</organism>
<reference evidence="3 4" key="1">
    <citation type="submission" date="2020-04" db="EMBL/GenBank/DDBJ databases">
        <title>Novel species.</title>
        <authorList>
            <person name="Teo W.F.A."/>
            <person name="Lipun K."/>
            <person name="Srisuk N."/>
            <person name="Duangmal K."/>
        </authorList>
    </citation>
    <scope>NUCLEOTIDE SEQUENCE [LARGE SCALE GENOMIC DNA]</scope>
    <source>
        <strain evidence="3 4">K13G38</strain>
    </source>
</reference>
<dbReference type="Gene3D" id="3.40.50.720">
    <property type="entry name" value="NAD(P)-binding Rossmann-like Domain"/>
    <property type="match status" value="1"/>
</dbReference>
<dbReference type="InterPro" id="IPR036291">
    <property type="entry name" value="NAD(P)-bd_dom_sf"/>
</dbReference>
<dbReference type="NCBIfam" id="NF005559">
    <property type="entry name" value="PRK07231.1"/>
    <property type="match status" value="1"/>
</dbReference>
<dbReference type="PROSITE" id="PS00061">
    <property type="entry name" value="ADH_SHORT"/>
    <property type="match status" value="1"/>
</dbReference>
<evidence type="ECO:0000313" key="3">
    <source>
        <dbReference type="EMBL" id="NKQ51935.1"/>
    </source>
</evidence>
<dbReference type="InterPro" id="IPR020904">
    <property type="entry name" value="Sc_DH/Rdtase_CS"/>
</dbReference>
<dbReference type="GO" id="GO:0047936">
    <property type="term" value="F:glucose 1-dehydrogenase [NAD(P)+] activity"/>
    <property type="evidence" value="ECO:0007669"/>
    <property type="project" value="UniProtKB-EC"/>
</dbReference>
<dbReference type="EC" id="1.1.1.47" evidence="3"/>
<evidence type="ECO:0000313" key="4">
    <source>
        <dbReference type="Proteomes" id="UP000715441"/>
    </source>
</evidence>